<gene>
    <name evidence="5" type="ORF">MVEN_00332200</name>
</gene>
<evidence type="ECO:0000313" key="6">
    <source>
        <dbReference type="Proteomes" id="UP000620124"/>
    </source>
</evidence>
<evidence type="ECO:0000313" key="5">
    <source>
        <dbReference type="EMBL" id="KAF7364629.1"/>
    </source>
</evidence>
<name>A0A8H7D708_9AGAR</name>
<feature type="region of interest" description="Disordered" evidence="4">
    <location>
        <begin position="264"/>
        <end position="295"/>
    </location>
</feature>
<reference evidence="5" key="1">
    <citation type="submission" date="2020-05" db="EMBL/GenBank/DDBJ databases">
        <title>Mycena genomes resolve the evolution of fungal bioluminescence.</title>
        <authorList>
            <person name="Tsai I.J."/>
        </authorList>
    </citation>
    <scope>NUCLEOTIDE SEQUENCE</scope>
    <source>
        <strain evidence="5">CCC161011</strain>
    </source>
</reference>
<keyword evidence="1" id="KW-0645">Protease</keyword>
<dbReference type="PANTHER" id="PTHR43270:SF4">
    <property type="entry name" value="CARNOSINE DIPEPTIDASE 2, ISOFORM A"/>
    <property type="match status" value="1"/>
</dbReference>
<dbReference type="Gene3D" id="3.40.630.10">
    <property type="entry name" value="Zn peptidases"/>
    <property type="match status" value="1"/>
</dbReference>
<keyword evidence="6" id="KW-1185">Reference proteome</keyword>
<evidence type="ECO:0000256" key="1">
    <source>
        <dbReference type="ARBA" id="ARBA00022670"/>
    </source>
</evidence>
<dbReference type="GO" id="GO:0046872">
    <property type="term" value="F:metal ion binding"/>
    <property type="evidence" value="ECO:0007669"/>
    <property type="project" value="UniProtKB-KW"/>
</dbReference>
<dbReference type="InterPro" id="IPR051458">
    <property type="entry name" value="Cyt/Met_Dipeptidase"/>
</dbReference>
<evidence type="ECO:0000256" key="4">
    <source>
        <dbReference type="SAM" id="MobiDB-lite"/>
    </source>
</evidence>
<dbReference type="PANTHER" id="PTHR43270">
    <property type="entry name" value="BETA-ALA-HIS DIPEPTIDASE"/>
    <property type="match status" value="1"/>
</dbReference>
<comment type="caution">
    <text evidence="5">The sequence shown here is derived from an EMBL/GenBank/DDBJ whole genome shotgun (WGS) entry which is preliminary data.</text>
</comment>
<evidence type="ECO:0000256" key="2">
    <source>
        <dbReference type="ARBA" id="ARBA00022723"/>
    </source>
</evidence>
<sequence>MAPRTRKARLAAVMPRAAVKPSSMERITMRLWSPWLYVARPSRSLCRFWSDTKPAMKVGRSGPLVTDLNLIDLIRDTMPAPPPVLLDYLRTELTRLVSPRPSPYPLSRHPGFRPSFRCRDWLNTQLQAVKQVDLGFHTMAGKVLPLPPAAIRRRIGSDPTKKMVLIYGHFDVQSASKADGWSTKAFMLTVSDRRLDGYSRGSDDKGRVLRWVSVLQWNSERQTPPPVIALSGGKWNRGGCMSCWNGRGAGGYRFYRVFGRNPRTHNMGRPREQHPPWTAPPTWMKGEERSTNSSTTAWRTWRAQRGARLILR</sequence>
<evidence type="ECO:0000256" key="3">
    <source>
        <dbReference type="ARBA" id="ARBA00022801"/>
    </source>
</evidence>
<dbReference type="Proteomes" id="UP000620124">
    <property type="component" value="Unassembled WGS sequence"/>
</dbReference>
<proteinExistence type="predicted"/>
<dbReference type="EMBL" id="JACAZI010000003">
    <property type="protein sequence ID" value="KAF7364629.1"/>
    <property type="molecule type" value="Genomic_DNA"/>
</dbReference>
<dbReference type="GO" id="GO:0008233">
    <property type="term" value="F:peptidase activity"/>
    <property type="evidence" value="ECO:0007669"/>
    <property type="project" value="UniProtKB-KW"/>
</dbReference>
<keyword evidence="3" id="KW-0378">Hydrolase</keyword>
<dbReference type="AlphaFoldDB" id="A0A8H7D708"/>
<keyword evidence="2" id="KW-0479">Metal-binding</keyword>
<protein>
    <submittedName>
        <fullName evidence="5">CNDP dipeptidase</fullName>
    </submittedName>
</protein>
<accession>A0A8H7D708</accession>
<organism evidence="5 6">
    <name type="scientific">Mycena venus</name>
    <dbReference type="NCBI Taxonomy" id="2733690"/>
    <lineage>
        <taxon>Eukaryota</taxon>
        <taxon>Fungi</taxon>
        <taxon>Dikarya</taxon>
        <taxon>Basidiomycota</taxon>
        <taxon>Agaricomycotina</taxon>
        <taxon>Agaricomycetes</taxon>
        <taxon>Agaricomycetidae</taxon>
        <taxon>Agaricales</taxon>
        <taxon>Marasmiineae</taxon>
        <taxon>Mycenaceae</taxon>
        <taxon>Mycena</taxon>
    </lineage>
</organism>
<dbReference type="SUPFAM" id="SSF53187">
    <property type="entry name" value="Zn-dependent exopeptidases"/>
    <property type="match status" value="1"/>
</dbReference>
<dbReference type="OrthoDB" id="2920329at2759"/>
<dbReference type="GO" id="GO:0006508">
    <property type="term" value="P:proteolysis"/>
    <property type="evidence" value="ECO:0007669"/>
    <property type="project" value="UniProtKB-KW"/>
</dbReference>